<dbReference type="Gene3D" id="3.30.300.30">
    <property type="match status" value="1"/>
</dbReference>
<dbReference type="GO" id="GO:0016405">
    <property type="term" value="F:CoA-ligase activity"/>
    <property type="evidence" value="ECO:0007669"/>
    <property type="project" value="UniProtKB-ARBA"/>
</dbReference>
<dbReference type="GO" id="GO:0006633">
    <property type="term" value="P:fatty acid biosynthetic process"/>
    <property type="evidence" value="ECO:0007669"/>
    <property type="project" value="TreeGrafter"/>
</dbReference>
<dbReference type="InterPro" id="IPR025110">
    <property type="entry name" value="AMP-bd_C"/>
</dbReference>
<evidence type="ECO:0000256" key="3">
    <source>
        <dbReference type="ARBA" id="ARBA00022741"/>
    </source>
</evidence>
<proteinExistence type="inferred from homology"/>
<dbReference type="Proteomes" id="UP000253831">
    <property type="component" value="Unassembled WGS sequence"/>
</dbReference>
<gene>
    <name evidence="7" type="ORF">DVS81_14310</name>
</gene>
<feature type="domain" description="AMP-binding enzyme C-terminal" evidence="6">
    <location>
        <begin position="458"/>
        <end position="536"/>
    </location>
</feature>
<dbReference type="InterPro" id="IPR051087">
    <property type="entry name" value="Mitochondrial_ACSM"/>
</dbReference>
<evidence type="ECO:0000313" key="8">
    <source>
        <dbReference type="Proteomes" id="UP000253831"/>
    </source>
</evidence>
<dbReference type="InterPro" id="IPR045851">
    <property type="entry name" value="AMP-bd_C_sf"/>
</dbReference>
<dbReference type="AlphaFoldDB" id="A0A369XKN6"/>
<evidence type="ECO:0000313" key="7">
    <source>
        <dbReference type="EMBL" id="RDE49910.1"/>
    </source>
</evidence>
<evidence type="ECO:0000256" key="2">
    <source>
        <dbReference type="ARBA" id="ARBA00022598"/>
    </source>
</evidence>
<dbReference type="SUPFAM" id="SSF56801">
    <property type="entry name" value="Acetyl-CoA synthetase-like"/>
    <property type="match status" value="1"/>
</dbReference>
<keyword evidence="2" id="KW-0436">Ligase</keyword>
<dbReference type="InterPro" id="IPR042099">
    <property type="entry name" value="ANL_N_sf"/>
</dbReference>
<comment type="similarity">
    <text evidence="1">Belongs to the ATP-dependent AMP-binding enzyme family.</text>
</comment>
<evidence type="ECO:0000256" key="4">
    <source>
        <dbReference type="ARBA" id="ARBA00022840"/>
    </source>
</evidence>
<evidence type="ECO:0000259" key="5">
    <source>
        <dbReference type="Pfam" id="PF00501"/>
    </source>
</evidence>
<name>A0A369XKN6_9PROT</name>
<dbReference type="PANTHER" id="PTHR43605:SF10">
    <property type="entry name" value="ACYL-COA SYNTHETASE MEDIUM CHAIN FAMILY MEMBER 3"/>
    <property type="match status" value="1"/>
</dbReference>
<feature type="domain" description="AMP-dependent synthetase/ligase" evidence="5">
    <location>
        <begin position="41"/>
        <end position="407"/>
    </location>
</feature>
<keyword evidence="3" id="KW-0547">Nucleotide-binding</keyword>
<dbReference type="EMBL" id="QPGA01000030">
    <property type="protein sequence ID" value="RDE49910.1"/>
    <property type="molecule type" value="Genomic_DNA"/>
</dbReference>
<evidence type="ECO:0000259" key="6">
    <source>
        <dbReference type="Pfam" id="PF13193"/>
    </source>
</evidence>
<dbReference type="Pfam" id="PF00501">
    <property type="entry name" value="AMP-binding"/>
    <property type="match status" value="1"/>
</dbReference>
<dbReference type="Gene3D" id="3.40.50.12780">
    <property type="entry name" value="N-terminal domain of ligase-like"/>
    <property type="match status" value="1"/>
</dbReference>
<reference evidence="7 8" key="1">
    <citation type="submission" date="2018-05" db="EMBL/GenBank/DDBJ databases">
        <title>Integrated omic analyses show evidence that a Ca. Accumulibacter phosphatis strain performs denitrification under micro-aerobic conditions.</title>
        <authorList>
            <person name="Camejo P.Y."/>
            <person name="Katherine M.D."/>
            <person name="Daniel N.R."/>
        </authorList>
    </citation>
    <scope>NUCLEOTIDE SEQUENCE [LARGE SCALE GENOMIC DNA]</scope>
    <source>
        <strain evidence="7">UW-LDO-IC</strain>
    </source>
</reference>
<dbReference type="PROSITE" id="PS00455">
    <property type="entry name" value="AMP_BINDING"/>
    <property type="match status" value="1"/>
</dbReference>
<dbReference type="InterPro" id="IPR020845">
    <property type="entry name" value="AMP-binding_CS"/>
</dbReference>
<sequence length="555" mass="60255">MEINSLLGGYAALAENFRWQVPEKFNIALDVCGRWAAERSRFALYYEDESGFTSAHTFWDIQRQANRLANVLAALGTLAGDRVAILLPQCPETAIAHVAIYQMGALAVPLSHLFGPDALEYRLGDSAAHVAIVDDSSLPKLLALRDRLPQLRHVIGVGEALGKGVKAWAEVLEHASPRYTPALTAADDAAMIIYTSGTTGKPKGALMAHRTLLGNLSGYVCSHDFFPQAGDMFWSPADWAWTGGLWDVLLPTWHFGMPLLAYKGRFDAGKAFALIEKYGIRNSFLFPTALKMMMKAVPEPRAQYDLDLRSIMSAGEPVGEAVFHWAQEKLGVTINEMFGQTEMNYVVGNCASRWPAKPGAMGRAYPGHRVAVVDAQGKVLPAGDLGEVAVHRLCNGEPDPVIMLGYWQNAQATAEKFVGDGWGLTGDLAKIDADGDLWYQGRADDVFNSGGYRIGPAEIENCLLKHPAVANCAVIGIPDALRGTLVKAFVVLQPGVVGSPALVEHLQQQVRQHLAPYETPKAIEFVEALPMTTTGKVQRRVLRARESDGRGGPEG</sequence>
<evidence type="ECO:0000256" key="1">
    <source>
        <dbReference type="ARBA" id="ARBA00006432"/>
    </source>
</evidence>
<dbReference type="PANTHER" id="PTHR43605">
    <property type="entry name" value="ACYL-COENZYME A SYNTHETASE"/>
    <property type="match status" value="1"/>
</dbReference>
<protein>
    <submittedName>
        <fullName evidence="7">AMP-binding protein</fullName>
    </submittedName>
</protein>
<dbReference type="Pfam" id="PF13193">
    <property type="entry name" value="AMP-binding_C"/>
    <property type="match status" value="1"/>
</dbReference>
<organism evidence="7 8">
    <name type="scientific">Candidatus Accumulibacter meliphilus</name>
    <dbReference type="NCBI Taxonomy" id="2211374"/>
    <lineage>
        <taxon>Bacteria</taxon>
        <taxon>Pseudomonadati</taxon>
        <taxon>Pseudomonadota</taxon>
        <taxon>Betaproteobacteria</taxon>
        <taxon>Candidatus Accumulibacter</taxon>
    </lineage>
</organism>
<dbReference type="GO" id="GO:0004321">
    <property type="term" value="F:fatty-acyl-CoA synthase activity"/>
    <property type="evidence" value="ECO:0007669"/>
    <property type="project" value="TreeGrafter"/>
</dbReference>
<dbReference type="GO" id="GO:0005524">
    <property type="term" value="F:ATP binding"/>
    <property type="evidence" value="ECO:0007669"/>
    <property type="project" value="UniProtKB-KW"/>
</dbReference>
<keyword evidence="4" id="KW-0067">ATP-binding</keyword>
<dbReference type="GO" id="GO:0015645">
    <property type="term" value="F:fatty acid ligase activity"/>
    <property type="evidence" value="ECO:0007669"/>
    <property type="project" value="TreeGrafter"/>
</dbReference>
<dbReference type="InterPro" id="IPR000873">
    <property type="entry name" value="AMP-dep_synth/lig_dom"/>
</dbReference>
<dbReference type="FunFam" id="3.30.300.30:FF:000005">
    <property type="entry name" value="Acyl-coenzyme A synthetase ACSM5, mitochondrial"/>
    <property type="match status" value="1"/>
</dbReference>
<dbReference type="GO" id="GO:0006637">
    <property type="term" value="P:acyl-CoA metabolic process"/>
    <property type="evidence" value="ECO:0007669"/>
    <property type="project" value="TreeGrafter"/>
</dbReference>
<comment type="caution">
    <text evidence="7">The sequence shown here is derived from an EMBL/GenBank/DDBJ whole genome shotgun (WGS) entry which is preliminary data.</text>
</comment>
<accession>A0A369XKN6</accession>